<dbReference type="Proteomes" id="UP000034603">
    <property type="component" value="Unassembled WGS sequence"/>
</dbReference>
<reference evidence="2 3" key="1">
    <citation type="journal article" date="2015" name="Nature">
        <title>rRNA introns, odd ribosomes, and small enigmatic genomes across a large radiation of phyla.</title>
        <authorList>
            <person name="Brown C.T."/>
            <person name="Hug L.A."/>
            <person name="Thomas B.C."/>
            <person name="Sharon I."/>
            <person name="Castelle C.J."/>
            <person name="Singh A."/>
            <person name="Wilkins M.J."/>
            <person name="Williams K.H."/>
            <person name="Banfield J.F."/>
        </authorList>
    </citation>
    <scope>NUCLEOTIDE SEQUENCE [LARGE SCALE GENOMIC DNA]</scope>
</reference>
<dbReference type="EMBL" id="LBTR01000012">
    <property type="protein sequence ID" value="KKQ45608.1"/>
    <property type="molecule type" value="Genomic_DNA"/>
</dbReference>
<evidence type="ECO:0000313" key="3">
    <source>
        <dbReference type="Proteomes" id="UP000034603"/>
    </source>
</evidence>
<dbReference type="SUPFAM" id="SSF159888">
    <property type="entry name" value="YdhG-like"/>
    <property type="match status" value="1"/>
</dbReference>
<comment type="caution">
    <text evidence="2">The sequence shown here is derived from an EMBL/GenBank/DDBJ whole genome shotgun (WGS) entry which is preliminary data.</text>
</comment>
<accession>A0A0G0HR52</accession>
<evidence type="ECO:0000259" key="1">
    <source>
        <dbReference type="Pfam" id="PF08818"/>
    </source>
</evidence>
<organism evidence="2 3">
    <name type="scientific">Candidatus Woesebacteria bacterium GW2011_GWA1_37_8</name>
    <dbReference type="NCBI Taxonomy" id="1618546"/>
    <lineage>
        <taxon>Bacteria</taxon>
        <taxon>Candidatus Woeseibacteriota</taxon>
    </lineage>
</organism>
<feature type="domain" description="YdhG-like" evidence="1">
    <location>
        <begin position="21"/>
        <end position="112"/>
    </location>
</feature>
<dbReference type="PATRIC" id="fig|1618546.3.peg.398"/>
<proteinExistence type="predicted"/>
<name>A0A0G0HR52_9BACT</name>
<dbReference type="Pfam" id="PF08818">
    <property type="entry name" value="DUF1801"/>
    <property type="match status" value="1"/>
</dbReference>
<sequence length="121" mass="13886">MLKQGIDNIDEYIKLFPIEIQKILESIREIIKKAAPTATEAISYQMPTFKLNGKNLVHFAAFKNHISLFPTPSGVSAFEKNLKSYRTSKGTIQFPLDKPIPYDLIKKIVEFRLWESTSKKV</sequence>
<gene>
    <name evidence="2" type="ORF">US62_C0012G0022</name>
</gene>
<dbReference type="InterPro" id="IPR014922">
    <property type="entry name" value="YdhG-like"/>
</dbReference>
<protein>
    <recommendedName>
        <fullName evidence="1">YdhG-like domain-containing protein</fullName>
    </recommendedName>
</protein>
<evidence type="ECO:0000313" key="2">
    <source>
        <dbReference type="EMBL" id="KKQ45608.1"/>
    </source>
</evidence>
<dbReference type="AlphaFoldDB" id="A0A0G0HR52"/>
<dbReference type="Gene3D" id="3.90.1150.200">
    <property type="match status" value="1"/>
</dbReference>